<feature type="compositionally biased region" description="Low complexity" evidence="10">
    <location>
        <begin position="558"/>
        <end position="571"/>
    </location>
</feature>
<dbReference type="SMART" id="SM00355">
    <property type="entry name" value="ZnF_C2H2"/>
    <property type="match status" value="3"/>
</dbReference>
<evidence type="ECO:0000256" key="1">
    <source>
        <dbReference type="ARBA" id="ARBA00004123"/>
    </source>
</evidence>
<protein>
    <recommendedName>
        <fullName evidence="12">C2H2-type domain-containing protein</fullName>
    </recommendedName>
</protein>
<evidence type="ECO:0000256" key="3">
    <source>
        <dbReference type="ARBA" id="ARBA00022723"/>
    </source>
</evidence>
<dbReference type="SUPFAM" id="SSF57667">
    <property type="entry name" value="beta-beta-alpha zinc fingers"/>
    <property type="match status" value="2"/>
</dbReference>
<feature type="compositionally biased region" description="Polar residues" evidence="10">
    <location>
        <begin position="510"/>
        <end position="549"/>
    </location>
</feature>
<keyword evidence="11" id="KW-0732">Signal</keyword>
<dbReference type="PROSITE" id="PS00028">
    <property type="entry name" value="ZINC_FINGER_C2H2_1"/>
    <property type="match status" value="1"/>
</dbReference>
<reference evidence="13" key="1">
    <citation type="submission" date="2023-08" db="EMBL/GenBank/DDBJ databases">
        <title>Black Yeasts Isolated from many extreme environments.</title>
        <authorList>
            <person name="Coleine C."/>
            <person name="Stajich J.E."/>
            <person name="Selbmann L."/>
        </authorList>
    </citation>
    <scope>NUCLEOTIDE SEQUENCE</scope>
    <source>
        <strain evidence="13">CCFEE 5401</strain>
    </source>
</reference>
<dbReference type="PROSITE" id="PS50157">
    <property type="entry name" value="ZINC_FINGER_C2H2_2"/>
    <property type="match status" value="2"/>
</dbReference>
<evidence type="ECO:0000313" key="13">
    <source>
        <dbReference type="EMBL" id="KAK5108711.1"/>
    </source>
</evidence>
<keyword evidence="6" id="KW-0862">Zinc</keyword>
<comment type="subcellular location">
    <subcellularLocation>
        <location evidence="1">Nucleus</location>
    </subcellularLocation>
</comment>
<dbReference type="AlphaFoldDB" id="A0AAN7YHH2"/>
<keyword evidence="4" id="KW-0677">Repeat</keyword>
<evidence type="ECO:0000313" key="14">
    <source>
        <dbReference type="Proteomes" id="UP001310890"/>
    </source>
</evidence>
<evidence type="ECO:0000256" key="8">
    <source>
        <dbReference type="ARBA" id="ARBA00038089"/>
    </source>
</evidence>
<evidence type="ECO:0000256" key="5">
    <source>
        <dbReference type="ARBA" id="ARBA00022771"/>
    </source>
</evidence>
<accession>A0AAN7YHH2</accession>
<dbReference type="EMBL" id="JAVRRL010000079">
    <property type="protein sequence ID" value="KAK5108711.1"/>
    <property type="molecule type" value="Genomic_DNA"/>
</dbReference>
<feature type="domain" description="C2H2-type" evidence="12">
    <location>
        <begin position="223"/>
        <end position="252"/>
    </location>
</feature>
<dbReference type="Proteomes" id="UP001310890">
    <property type="component" value="Unassembled WGS sequence"/>
</dbReference>
<evidence type="ECO:0000256" key="10">
    <source>
        <dbReference type="SAM" id="MobiDB-lite"/>
    </source>
</evidence>
<feature type="region of interest" description="Disordered" evidence="10">
    <location>
        <begin position="502"/>
        <end position="583"/>
    </location>
</feature>
<feature type="compositionally biased region" description="Polar residues" evidence="10">
    <location>
        <begin position="295"/>
        <end position="320"/>
    </location>
</feature>
<feature type="region of interest" description="Disordered" evidence="10">
    <location>
        <begin position="623"/>
        <end position="695"/>
    </location>
</feature>
<keyword evidence="5 9" id="KW-0863">Zinc-finger</keyword>
<feature type="chain" id="PRO_5043013224" description="C2H2-type domain-containing protein" evidence="11">
    <location>
        <begin position="20"/>
        <end position="783"/>
    </location>
</feature>
<evidence type="ECO:0000256" key="4">
    <source>
        <dbReference type="ARBA" id="ARBA00022737"/>
    </source>
</evidence>
<keyword evidence="7" id="KW-0539">Nucleus</keyword>
<dbReference type="GO" id="GO:0005634">
    <property type="term" value="C:nucleus"/>
    <property type="evidence" value="ECO:0007669"/>
    <property type="project" value="UniProtKB-SubCell"/>
</dbReference>
<organism evidence="13 14">
    <name type="scientific">Meristemomyces frigidus</name>
    <dbReference type="NCBI Taxonomy" id="1508187"/>
    <lineage>
        <taxon>Eukaryota</taxon>
        <taxon>Fungi</taxon>
        <taxon>Dikarya</taxon>
        <taxon>Ascomycota</taxon>
        <taxon>Pezizomycotina</taxon>
        <taxon>Dothideomycetes</taxon>
        <taxon>Dothideomycetidae</taxon>
        <taxon>Mycosphaerellales</taxon>
        <taxon>Teratosphaeriaceae</taxon>
        <taxon>Meristemomyces</taxon>
    </lineage>
</organism>
<proteinExistence type="inferred from homology"/>
<gene>
    <name evidence="13" type="ORF">LTR62_007858</name>
</gene>
<dbReference type="InterPro" id="IPR013087">
    <property type="entry name" value="Znf_C2H2_type"/>
</dbReference>
<name>A0AAN7YHH2_9PEZI</name>
<dbReference type="FunFam" id="3.30.160.60:FF:000458">
    <property type="entry name" value="pH-response transcription factor pacC/RIM101"/>
    <property type="match status" value="1"/>
</dbReference>
<feature type="compositionally biased region" description="Basic and acidic residues" evidence="10">
    <location>
        <begin position="640"/>
        <end position="676"/>
    </location>
</feature>
<feature type="domain" description="C2H2-type" evidence="12">
    <location>
        <begin position="253"/>
        <end position="280"/>
    </location>
</feature>
<feature type="region of interest" description="Disordered" evidence="10">
    <location>
        <begin position="292"/>
        <end position="320"/>
    </location>
</feature>
<comment type="similarity">
    <text evidence="8">Belongs to the pacC/RIM101 family.</text>
</comment>
<evidence type="ECO:0000259" key="12">
    <source>
        <dbReference type="PROSITE" id="PS50157"/>
    </source>
</evidence>
<dbReference type="FunFam" id="3.30.160.60:FF:001875">
    <property type="entry name" value="pH-response transcription factor pacC/RIM101"/>
    <property type="match status" value="1"/>
</dbReference>
<evidence type="ECO:0000256" key="6">
    <source>
        <dbReference type="ARBA" id="ARBA00022833"/>
    </source>
</evidence>
<keyword evidence="3" id="KW-0479">Metal-binding</keyword>
<feature type="signal peptide" evidence="11">
    <location>
        <begin position="1"/>
        <end position="19"/>
    </location>
</feature>
<dbReference type="PANTHER" id="PTHR47257:SF1">
    <property type="entry name" value="PH-RESPONSE TRANSCRIPTION FACTOR PACC_RIM101"/>
    <property type="match status" value="1"/>
</dbReference>
<dbReference type="GO" id="GO:0045944">
    <property type="term" value="P:positive regulation of transcription by RNA polymerase II"/>
    <property type="evidence" value="ECO:0007669"/>
    <property type="project" value="TreeGrafter"/>
</dbReference>
<dbReference type="InterPro" id="IPR050806">
    <property type="entry name" value="pacC/RIM101"/>
</dbReference>
<comment type="caution">
    <text evidence="13">The sequence shown here is derived from an EMBL/GenBank/DDBJ whole genome shotgun (WGS) entry which is preliminary data.</text>
</comment>
<evidence type="ECO:0000256" key="7">
    <source>
        <dbReference type="ARBA" id="ARBA00023242"/>
    </source>
</evidence>
<dbReference type="Gene3D" id="3.30.160.60">
    <property type="entry name" value="Classic Zinc Finger"/>
    <property type="match status" value="2"/>
</dbReference>
<feature type="compositionally biased region" description="Polar residues" evidence="10">
    <location>
        <begin position="573"/>
        <end position="583"/>
    </location>
</feature>
<keyword evidence="2" id="KW-0678">Repressor</keyword>
<dbReference type="PANTHER" id="PTHR47257">
    <property type="entry name" value="PH-RESPONSE TRANSCRIPTION FACTOR PACC/RIM101"/>
    <property type="match status" value="1"/>
</dbReference>
<evidence type="ECO:0000256" key="11">
    <source>
        <dbReference type="SAM" id="SignalP"/>
    </source>
</evidence>
<dbReference type="Pfam" id="PF00096">
    <property type="entry name" value="zf-C2H2"/>
    <property type="match status" value="1"/>
</dbReference>
<dbReference type="GO" id="GO:0008270">
    <property type="term" value="F:zinc ion binding"/>
    <property type="evidence" value="ECO:0007669"/>
    <property type="project" value="UniProtKB-KW"/>
</dbReference>
<evidence type="ECO:0000256" key="9">
    <source>
        <dbReference type="PROSITE-ProRule" id="PRU00042"/>
    </source>
</evidence>
<sequence length="783" mass="82336">MSHILTFLATLATKTTALALPASALSQAAPQNTTTTTAVYYQGGNPSSACTNASTPVSSGLLTNGTCQQLMVYGLGIDQLSDRECNYVLYRGSTDCDGDGSTVTRVVVPVGNESTCIDAGVYDGGMLEHPYILSSLRSARVTMDASNTPQTVAQAVAAATAAAQAAAHASPAVQPVSNTPSSTIDNLTCQWQGCGERTDTAEALYDHVCEKHVGRKSTNNLNLTCQWGACRTTTVKRDHITSHIRVHVPLKPHKCDFCGKSFKRPQDLKKHVKTHADDSVLAASPGTLARALNPNGAQSSYYPSHDNSMHNPYSGYQTGLGQPVGNGNGYAPAASHGQYGGNYGSVSYPTSANVQDVHSMDTRRRAIEALNDFLGDIKRRAINPSSYYDVGHRLNNGGGLPLPVSGGYNTGYSGSNTGASFGNLNAASLLDSFNQGNENMGSGGLGGVMSQAGYALPMSNARTKNDLQDIDRFLEQLQQTVYETSNHSAVAGVQQPGVHAQYAGDYNMGNHYQSRSSGSPPSFQQGTGSSLGAMTATSMPGLTSSSSAMDTPALTPASVSSYSSSGQSPMSNHGRSSMGSASGNVMYPNLPSVTGMSDLGSGYPVTSSAPASSLASGFEGLDGRRYSGGRLQRQAPAQDTEMRDAEDGAKTPRPEEPSHAKPKSDSNIDPELRGEASPEGASTPAARSEEADKRQEDWVENIRTIESLRKWISERLTRGDFEIEGEIAKEDARAGAEDSAAARIQAEIAKMVQAKMGGAPVRVDERPVIVAGEDAKYPTLPLS</sequence>
<dbReference type="InterPro" id="IPR036236">
    <property type="entry name" value="Znf_C2H2_sf"/>
</dbReference>
<evidence type="ECO:0000256" key="2">
    <source>
        <dbReference type="ARBA" id="ARBA00022491"/>
    </source>
</evidence>